<evidence type="ECO:0000256" key="4">
    <source>
        <dbReference type="ARBA" id="ARBA00022833"/>
    </source>
</evidence>
<evidence type="ECO:0000313" key="9">
    <source>
        <dbReference type="Proteomes" id="UP001249851"/>
    </source>
</evidence>
<evidence type="ECO:0000259" key="7">
    <source>
        <dbReference type="PROSITE" id="PS50950"/>
    </source>
</evidence>
<dbReference type="SUPFAM" id="SSF57716">
    <property type="entry name" value="Glucocorticoid receptor-like (DNA-binding domain)"/>
    <property type="match status" value="1"/>
</dbReference>
<keyword evidence="5 6" id="KW-0238">DNA-binding</keyword>
<dbReference type="AlphaFoldDB" id="A0AAD9PTP6"/>
<reference evidence="8" key="1">
    <citation type="journal article" date="2023" name="G3 (Bethesda)">
        <title>Whole genome assembly and annotation of the endangered Caribbean coral Acropora cervicornis.</title>
        <authorList>
            <person name="Selwyn J.D."/>
            <person name="Vollmer S.V."/>
        </authorList>
    </citation>
    <scope>NUCLEOTIDE SEQUENCE</scope>
    <source>
        <strain evidence="8">K2</strain>
    </source>
</reference>
<comment type="cofactor">
    <cofactor evidence="1">
        <name>a divalent metal cation</name>
        <dbReference type="ChEBI" id="CHEBI:60240"/>
    </cofactor>
</comment>
<dbReference type="InterPro" id="IPR027805">
    <property type="entry name" value="Transposase_HTH_dom"/>
</dbReference>
<dbReference type="SMART" id="SM00980">
    <property type="entry name" value="THAP"/>
    <property type="match status" value="1"/>
</dbReference>
<dbReference type="Pfam" id="PF05485">
    <property type="entry name" value="THAP"/>
    <property type="match status" value="1"/>
</dbReference>
<keyword evidence="2" id="KW-0479">Metal-binding</keyword>
<comment type="caution">
    <text evidence="8">The sequence shown here is derived from an EMBL/GenBank/DDBJ whole genome shotgun (WGS) entry which is preliminary data.</text>
</comment>
<dbReference type="Proteomes" id="UP001249851">
    <property type="component" value="Unassembled WGS sequence"/>
</dbReference>
<dbReference type="PROSITE" id="PS50950">
    <property type="entry name" value="ZF_THAP"/>
    <property type="match status" value="1"/>
</dbReference>
<dbReference type="PANTHER" id="PTHR23080:SF133">
    <property type="entry name" value="SI:CH211-262I1.5-RELATED"/>
    <property type="match status" value="1"/>
</dbReference>
<evidence type="ECO:0000256" key="6">
    <source>
        <dbReference type="PROSITE-ProRule" id="PRU00309"/>
    </source>
</evidence>
<gene>
    <name evidence="8" type="ORF">P5673_031046</name>
</gene>
<evidence type="ECO:0000256" key="2">
    <source>
        <dbReference type="ARBA" id="ARBA00022723"/>
    </source>
</evidence>
<dbReference type="Gene3D" id="6.20.210.20">
    <property type="entry name" value="THAP domain"/>
    <property type="match status" value="1"/>
</dbReference>
<dbReference type="Pfam" id="PF13359">
    <property type="entry name" value="DDE_Tnp_4"/>
    <property type="match status" value="1"/>
</dbReference>
<dbReference type="Pfam" id="PF13613">
    <property type="entry name" value="HTH_Tnp_4"/>
    <property type="match status" value="1"/>
</dbReference>
<name>A0AAD9PTP6_ACRCE</name>
<dbReference type="GO" id="GO:0003677">
    <property type="term" value="F:DNA binding"/>
    <property type="evidence" value="ECO:0007669"/>
    <property type="project" value="UniProtKB-UniRule"/>
</dbReference>
<feature type="domain" description="THAP-type" evidence="7">
    <location>
        <begin position="1"/>
        <end position="83"/>
    </location>
</feature>
<proteinExistence type="predicted"/>
<dbReference type="InterPro" id="IPR038441">
    <property type="entry name" value="THAP_Znf_sf"/>
</dbReference>
<evidence type="ECO:0000256" key="1">
    <source>
        <dbReference type="ARBA" id="ARBA00001968"/>
    </source>
</evidence>
<sequence length="453" mass="51950">MGQCFVPDCNHTQESHTCKFFRFPKNSLERKRWIRQIRRDDREPNDGSRVCSCHFRGGDKRASPEVFERNKSKLFDFEEPKPSKRGTKRKSCPLKENLLLPDNTKTETETPSLPSKLDDQAAKVENIILEAKLENKQRELEETKQKEKYARKCYTVANLSDRVICMETGLPNKDIFQIVVSYVERFKDSVNYFYNWKVECLSLEDQIFITLMKLRQNYTNLHLAQLFACSDKTISNVVLTFVHVLHKLLYQDCMGIVPSREKNKTSMPGSFSLFGNCRMVIDCTDIKVAVPGLMSDQKVTYSSYRGMNSFKVLIGVAPNAVITYVSKLYPGSTSDKEIVRDCGILEHFETGDLVLADKGFLIQDLLPNGVSVNIPPFLNKGKFTASEIKLTKSIATCRIHVERANARLKEFKILSFIPSYMRCYAEKILQLCASLVNLQYPLIKEISDSLEFD</sequence>
<dbReference type="InterPro" id="IPR027806">
    <property type="entry name" value="HARBI1_dom"/>
</dbReference>
<keyword evidence="4" id="KW-0862">Zinc</keyword>
<evidence type="ECO:0000313" key="8">
    <source>
        <dbReference type="EMBL" id="KAK2548698.1"/>
    </source>
</evidence>
<accession>A0AAD9PTP6</accession>
<reference evidence="8" key="2">
    <citation type="journal article" date="2023" name="Science">
        <title>Genomic signatures of disease resistance in endangered staghorn corals.</title>
        <authorList>
            <person name="Vollmer S.V."/>
            <person name="Selwyn J.D."/>
            <person name="Despard B.A."/>
            <person name="Roesel C.L."/>
        </authorList>
    </citation>
    <scope>NUCLEOTIDE SEQUENCE</scope>
    <source>
        <strain evidence="8">K2</strain>
    </source>
</reference>
<evidence type="ECO:0000256" key="5">
    <source>
        <dbReference type="ARBA" id="ARBA00023125"/>
    </source>
</evidence>
<dbReference type="EMBL" id="JARQWQ010000140">
    <property type="protein sequence ID" value="KAK2548698.1"/>
    <property type="molecule type" value="Genomic_DNA"/>
</dbReference>
<dbReference type="GO" id="GO:0008270">
    <property type="term" value="F:zinc ion binding"/>
    <property type="evidence" value="ECO:0007669"/>
    <property type="project" value="UniProtKB-KW"/>
</dbReference>
<dbReference type="InterPro" id="IPR006612">
    <property type="entry name" value="THAP_Znf"/>
</dbReference>
<keyword evidence="3 6" id="KW-0863">Zinc-finger</keyword>
<evidence type="ECO:0000256" key="3">
    <source>
        <dbReference type="ARBA" id="ARBA00022771"/>
    </source>
</evidence>
<protein>
    <recommendedName>
        <fullName evidence="7">THAP-type domain-containing protein</fullName>
    </recommendedName>
</protein>
<keyword evidence="9" id="KW-1185">Reference proteome</keyword>
<dbReference type="PANTHER" id="PTHR23080">
    <property type="entry name" value="THAP DOMAIN PROTEIN"/>
    <property type="match status" value="1"/>
</dbReference>
<organism evidence="8 9">
    <name type="scientific">Acropora cervicornis</name>
    <name type="common">Staghorn coral</name>
    <dbReference type="NCBI Taxonomy" id="6130"/>
    <lineage>
        <taxon>Eukaryota</taxon>
        <taxon>Metazoa</taxon>
        <taxon>Cnidaria</taxon>
        <taxon>Anthozoa</taxon>
        <taxon>Hexacorallia</taxon>
        <taxon>Scleractinia</taxon>
        <taxon>Astrocoeniina</taxon>
        <taxon>Acroporidae</taxon>
        <taxon>Acropora</taxon>
    </lineage>
</organism>